<dbReference type="GO" id="GO:0005737">
    <property type="term" value="C:cytoplasm"/>
    <property type="evidence" value="ECO:0007669"/>
    <property type="project" value="TreeGrafter"/>
</dbReference>
<dbReference type="GO" id="GO:0031616">
    <property type="term" value="C:spindle pole centrosome"/>
    <property type="evidence" value="ECO:0007669"/>
    <property type="project" value="TreeGrafter"/>
</dbReference>
<sequence>MRTTVGQARLLMAERFRQFAGLVDDCEFKRGEKETTCTDLEGFWDMVYFQVEDVNKKFTNLTELQESGWQQISHFQPRAKKAVKKAAPPSKAGKAEGPSVTAARSRLAAVKAAMKARKREAELQRKVAEEEPKQTMPVVVFDAGFFKVESPAKLQPGKRISRCSTAHSCATPLRAVSAEGPDSSRTTGSPLHNVLQTTERPCSPPALNPPCSPDHTQEMNHSAHTRVAAQDVLSRTPNTENEFQVFDFEKYLQPMARLSESPATCLAPWDSVAPLQSLGDAMEMSSPGLQLQDVEMDSPVPPTQLEEPGHTRTGTRSTV</sequence>
<gene>
    <name evidence="3" type="ORF">EOD39_21453</name>
</gene>
<dbReference type="GO" id="GO:0008017">
    <property type="term" value="F:microtubule binding"/>
    <property type="evidence" value="ECO:0007669"/>
    <property type="project" value="TreeGrafter"/>
</dbReference>
<evidence type="ECO:0000256" key="2">
    <source>
        <dbReference type="SAM" id="MobiDB-lite"/>
    </source>
</evidence>
<evidence type="ECO:0000313" key="4">
    <source>
        <dbReference type="Proteomes" id="UP000289886"/>
    </source>
</evidence>
<dbReference type="GO" id="GO:0051642">
    <property type="term" value="P:centrosome localization"/>
    <property type="evidence" value="ECO:0007669"/>
    <property type="project" value="TreeGrafter"/>
</dbReference>
<evidence type="ECO:0000256" key="1">
    <source>
        <dbReference type="ARBA" id="ARBA00008839"/>
    </source>
</evidence>
<dbReference type="Proteomes" id="UP000289886">
    <property type="component" value="Unassembled WGS sequence"/>
</dbReference>
<keyword evidence="4" id="KW-1185">Reference proteome</keyword>
<dbReference type="PANTHER" id="PTHR12353">
    <property type="entry name" value="DISKS LARGE-ASSOCIATED PROTEIN DAP SAP90/PSD-95-ASSOCIATED PROTEIN"/>
    <property type="match status" value="1"/>
</dbReference>
<dbReference type="GO" id="GO:0051382">
    <property type="term" value="P:kinetochore assembly"/>
    <property type="evidence" value="ECO:0007669"/>
    <property type="project" value="TreeGrafter"/>
</dbReference>
<accession>A0A444USM8</accession>
<reference evidence="3 4" key="1">
    <citation type="submission" date="2019-01" db="EMBL/GenBank/DDBJ databases">
        <title>Draft Genome and Complete Hox-Cluster Characterization of the Sterlet Sturgeon (Acipenser ruthenus).</title>
        <authorList>
            <person name="Wei Q."/>
        </authorList>
    </citation>
    <scope>NUCLEOTIDE SEQUENCE [LARGE SCALE GENOMIC DNA]</scope>
    <source>
        <strain evidence="3">WHYD16114868_AA</strain>
        <tissue evidence="3">Blood</tissue>
    </source>
</reference>
<dbReference type="GO" id="GO:0007052">
    <property type="term" value="P:mitotic spindle organization"/>
    <property type="evidence" value="ECO:0007669"/>
    <property type="project" value="TreeGrafter"/>
</dbReference>
<dbReference type="InterPro" id="IPR005026">
    <property type="entry name" value="SAPAP"/>
</dbReference>
<dbReference type="GO" id="GO:0007346">
    <property type="term" value="P:regulation of mitotic cell cycle"/>
    <property type="evidence" value="ECO:0007669"/>
    <property type="project" value="TreeGrafter"/>
</dbReference>
<dbReference type="GO" id="GO:0005634">
    <property type="term" value="C:nucleus"/>
    <property type="evidence" value="ECO:0007669"/>
    <property type="project" value="TreeGrafter"/>
</dbReference>
<organism evidence="3 4">
    <name type="scientific">Acipenser ruthenus</name>
    <name type="common">Sterlet sturgeon</name>
    <dbReference type="NCBI Taxonomy" id="7906"/>
    <lineage>
        <taxon>Eukaryota</taxon>
        <taxon>Metazoa</taxon>
        <taxon>Chordata</taxon>
        <taxon>Craniata</taxon>
        <taxon>Vertebrata</taxon>
        <taxon>Euteleostomi</taxon>
        <taxon>Actinopterygii</taxon>
        <taxon>Chondrostei</taxon>
        <taxon>Acipenseriformes</taxon>
        <taxon>Acipenseridae</taxon>
        <taxon>Acipenser</taxon>
    </lineage>
</organism>
<dbReference type="AlphaFoldDB" id="A0A444USM8"/>
<dbReference type="GO" id="GO:0007059">
    <property type="term" value="P:chromosome segregation"/>
    <property type="evidence" value="ECO:0007669"/>
    <property type="project" value="TreeGrafter"/>
</dbReference>
<dbReference type="Pfam" id="PF03359">
    <property type="entry name" value="GKAP"/>
    <property type="match status" value="1"/>
</dbReference>
<comment type="caution">
    <text evidence="3">The sequence shown here is derived from an EMBL/GenBank/DDBJ whole genome shotgun (WGS) entry which is preliminary data.</text>
</comment>
<comment type="similarity">
    <text evidence="1">Belongs to the SAPAP family.</text>
</comment>
<name>A0A444USM8_ACIRT</name>
<feature type="region of interest" description="Disordered" evidence="2">
    <location>
        <begin position="293"/>
        <end position="319"/>
    </location>
</feature>
<dbReference type="PANTHER" id="PTHR12353:SF1">
    <property type="entry name" value="DISKS LARGE-ASSOCIATED PROTEIN 5"/>
    <property type="match status" value="1"/>
</dbReference>
<evidence type="ECO:0000313" key="3">
    <source>
        <dbReference type="EMBL" id="RXM91171.1"/>
    </source>
</evidence>
<dbReference type="EMBL" id="SCEB01009988">
    <property type="protein sequence ID" value="RXM91171.1"/>
    <property type="molecule type" value="Genomic_DNA"/>
</dbReference>
<dbReference type="GO" id="GO:0023052">
    <property type="term" value="P:signaling"/>
    <property type="evidence" value="ECO:0007669"/>
    <property type="project" value="InterPro"/>
</dbReference>
<protein>
    <submittedName>
        <fullName evidence="3">Disks large-associated protein 5</fullName>
    </submittedName>
</protein>
<proteinExistence type="inferred from homology"/>